<comment type="function">
    <text evidence="11">Involved in a reduction step in the biosynthesis of the plant steroid, brassinolide.</text>
</comment>
<evidence type="ECO:0000256" key="2">
    <source>
        <dbReference type="ARBA" id="ARBA00004972"/>
    </source>
</evidence>
<keyword evidence="11" id="KW-0752">Steroid biosynthesis</keyword>
<evidence type="ECO:0000256" key="4">
    <source>
        <dbReference type="ARBA" id="ARBA00022692"/>
    </source>
</evidence>
<sequence>MTPAAASGDEGLFSGAVLFIYLLCPLNILSLLFVTAPYGKHSRAGWGPIISPAIAWFLMESPTLWLPLLLLPAGRHSSNPIALFILCLFFVHYIHRTLIYPLRLRRLRRPAGSIASGFPLSVAAIAFVFNFLNAYVQTRSVSHYSDYGGRQWRAGVSTAARVAIGLSIFIWGMAVNIRSDLALVKLKAEGGRGYKIPRGGWFEAVSCPNYMGEVAEWLGWAVVAWSPAALGFFFFTASNLVPRARSHHKWYVDKFGEDYPTSRKAILPFVF</sequence>
<dbReference type="UniPathway" id="UPA00381"/>
<reference evidence="13 14" key="1">
    <citation type="journal article" date="2017" name="Nature">
        <title>The Apostasia genome and the evolution of orchids.</title>
        <authorList>
            <person name="Zhang G.Q."/>
            <person name="Liu K.W."/>
            <person name="Li Z."/>
            <person name="Lohaus R."/>
            <person name="Hsiao Y.Y."/>
            <person name="Niu S.C."/>
            <person name="Wang J.Y."/>
            <person name="Lin Y.C."/>
            <person name="Xu Q."/>
            <person name="Chen L.J."/>
            <person name="Yoshida K."/>
            <person name="Fujiwara S."/>
            <person name="Wang Z.W."/>
            <person name="Zhang Y.Q."/>
            <person name="Mitsuda N."/>
            <person name="Wang M."/>
            <person name="Liu G.H."/>
            <person name="Pecoraro L."/>
            <person name="Huang H.X."/>
            <person name="Xiao X.J."/>
            <person name="Lin M."/>
            <person name="Wu X.Y."/>
            <person name="Wu W.L."/>
            <person name="Chen Y.Y."/>
            <person name="Chang S.B."/>
            <person name="Sakamoto S."/>
            <person name="Ohme-Takagi M."/>
            <person name="Yagi M."/>
            <person name="Zeng S.J."/>
            <person name="Shen C.Y."/>
            <person name="Yeh C.M."/>
            <person name="Luo Y.B."/>
            <person name="Tsai W.C."/>
            <person name="Van de Peer Y."/>
            <person name="Liu Z.J."/>
        </authorList>
    </citation>
    <scope>NUCLEOTIDE SEQUENCE [LARGE SCALE GENOMIC DNA]</scope>
    <source>
        <strain evidence="14">cv. Shenzhen</strain>
        <tissue evidence="13">Stem</tissue>
    </source>
</reference>
<organism evidence="13 14">
    <name type="scientific">Apostasia shenzhenica</name>
    <dbReference type="NCBI Taxonomy" id="1088818"/>
    <lineage>
        <taxon>Eukaryota</taxon>
        <taxon>Viridiplantae</taxon>
        <taxon>Streptophyta</taxon>
        <taxon>Embryophyta</taxon>
        <taxon>Tracheophyta</taxon>
        <taxon>Spermatophyta</taxon>
        <taxon>Magnoliopsida</taxon>
        <taxon>Liliopsida</taxon>
        <taxon>Asparagales</taxon>
        <taxon>Orchidaceae</taxon>
        <taxon>Apostasioideae</taxon>
        <taxon>Apostasia</taxon>
    </lineage>
</organism>
<dbReference type="InterPro" id="IPR039357">
    <property type="entry name" value="SRD5A/TECR"/>
</dbReference>
<accession>A0A2I0BAX7</accession>
<dbReference type="GO" id="GO:0047751">
    <property type="term" value="F:3-oxo-5-alpha-steroid 4-dehydrogenase (NADP+) activity"/>
    <property type="evidence" value="ECO:0007669"/>
    <property type="project" value="UniProtKB-EC"/>
</dbReference>
<comment type="pathway">
    <text evidence="10">Steroid biosynthesis.</text>
</comment>
<evidence type="ECO:0000256" key="5">
    <source>
        <dbReference type="ARBA" id="ARBA00022989"/>
    </source>
</evidence>
<evidence type="ECO:0000313" key="14">
    <source>
        <dbReference type="Proteomes" id="UP000236161"/>
    </source>
</evidence>
<dbReference type="EMBL" id="KZ451899">
    <property type="protein sequence ID" value="PKA64947.1"/>
    <property type="molecule type" value="Genomic_DNA"/>
</dbReference>
<feature type="transmembrane region" description="Helical" evidence="11">
    <location>
        <begin position="217"/>
        <end position="241"/>
    </location>
</feature>
<keyword evidence="7 11" id="KW-0472">Membrane</keyword>
<comment type="similarity">
    <text evidence="3 11">Belongs to the steroid 5-alpha reductase family.</text>
</comment>
<feature type="transmembrane region" description="Helical" evidence="11">
    <location>
        <begin position="81"/>
        <end position="102"/>
    </location>
</feature>
<evidence type="ECO:0000256" key="7">
    <source>
        <dbReference type="ARBA" id="ARBA00023136"/>
    </source>
</evidence>
<name>A0A2I0BAX7_9ASPA</name>
<evidence type="ECO:0000259" key="12">
    <source>
        <dbReference type="Pfam" id="PF02544"/>
    </source>
</evidence>
<evidence type="ECO:0000256" key="11">
    <source>
        <dbReference type="PIRNR" id="PIRNR015596"/>
    </source>
</evidence>
<dbReference type="Pfam" id="PF02544">
    <property type="entry name" value="Steroid_dh"/>
    <property type="match status" value="1"/>
</dbReference>
<gene>
    <name evidence="13" type="primary">DET2</name>
    <name evidence="13" type="ORF">AXF42_Ash011549</name>
</gene>
<evidence type="ECO:0000256" key="9">
    <source>
        <dbReference type="ARBA" id="ARBA00048164"/>
    </source>
</evidence>
<keyword evidence="14" id="KW-1185">Reference proteome</keyword>
<keyword evidence="11" id="KW-1069">Brassinosteroid biosynthesis</keyword>
<dbReference type="OrthoDB" id="5788137at2759"/>
<dbReference type="PIRSF" id="PIRSF015596">
    <property type="entry name" value="5_alpha-SR2"/>
    <property type="match status" value="1"/>
</dbReference>
<feature type="transmembrane region" description="Helical" evidence="11">
    <location>
        <begin position="46"/>
        <end position="69"/>
    </location>
</feature>
<dbReference type="AlphaFoldDB" id="A0A2I0BAX7"/>
<keyword evidence="5 11" id="KW-1133">Transmembrane helix</keyword>
<dbReference type="InterPro" id="IPR001104">
    <property type="entry name" value="3-oxo-5_a-steroid_4-DH_C"/>
</dbReference>
<dbReference type="PROSITE" id="PS50244">
    <property type="entry name" value="S5A_REDUCTASE"/>
    <property type="match status" value="1"/>
</dbReference>
<dbReference type="FunFam" id="1.20.120.1630:FF:000002">
    <property type="entry name" value="Steroid 5 alpha-reductase 1"/>
    <property type="match status" value="1"/>
</dbReference>
<proteinExistence type="inferred from homology"/>
<comment type="catalytic activity">
    <reaction evidence="9 11">
        <text>a 3-oxo-5alpha-steroid + NADP(+) = a 3-oxo-Delta(4)-steroid + NADPH + H(+)</text>
        <dbReference type="Rhea" id="RHEA:54384"/>
        <dbReference type="ChEBI" id="CHEBI:13601"/>
        <dbReference type="ChEBI" id="CHEBI:15378"/>
        <dbReference type="ChEBI" id="CHEBI:47909"/>
        <dbReference type="ChEBI" id="CHEBI:57783"/>
        <dbReference type="ChEBI" id="CHEBI:58349"/>
        <dbReference type="EC" id="1.3.1.22"/>
    </reaction>
</comment>
<dbReference type="Gene3D" id="1.20.120.1630">
    <property type="match status" value="1"/>
</dbReference>
<dbReference type="PANTHER" id="PTHR10556">
    <property type="entry name" value="3-OXO-5-ALPHA-STEROID 4-DEHYDROGENASE"/>
    <property type="match status" value="1"/>
</dbReference>
<dbReference type="Proteomes" id="UP000236161">
    <property type="component" value="Unassembled WGS sequence"/>
</dbReference>
<dbReference type="InterPro" id="IPR016636">
    <property type="entry name" value="3-oxo-5-alpha-steroid_4-DH"/>
</dbReference>
<comment type="subcellular location">
    <subcellularLocation>
        <location evidence="1">Membrane</location>
        <topology evidence="1">Multi-pass membrane protein</topology>
    </subcellularLocation>
</comment>
<feature type="domain" description="3-oxo-5-alpha-steroid 4-dehydrogenase C-terminal" evidence="12">
    <location>
        <begin position="118"/>
        <end position="271"/>
    </location>
</feature>
<keyword evidence="11" id="KW-0444">Lipid biosynthesis</keyword>
<evidence type="ECO:0000256" key="10">
    <source>
        <dbReference type="ARBA" id="ARBA00060577"/>
    </source>
</evidence>
<dbReference type="PANTHER" id="PTHR10556:SF43">
    <property type="entry name" value="STEROID 5-ALPHA-REDUCTASE DET2"/>
    <property type="match status" value="1"/>
</dbReference>
<comment type="pathway">
    <text evidence="2">Hormone biosynthesis.</text>
</comment>
<evidence type="ECO:0000256" key="1">
    <source>
        <dbReference type="ARBA" id="ARBA00004141"/>
    </source>
</evidence>
<evidence type="ECO:0000256" key="3">
    <source>
        <dbReference type="ARBA" id="ARBA00007742"/>
    </source>
</evidence>
<protein>
    <recommendedName>
        <fullName evidence="11">Steroid 5-alpha-reductase DET2</fullName>
        <ecNumber evidence="11">1.3.1.22</ecNumber>
    </recommendedName>
</protein>
<dbReference type="GO" id="GO:0016132">
    <property type="term" value="P:brassinosteroid biosynthetic process"/>
    <property type="evidence" value="ECO:0007669"/>
    <property type="project" value="UniProtKB-UniPathway"/>
</dbReference>
<keyword evidence="11" id="KW-0443">Lipid metabolism</keyword>
<feature type="transmembrane region" description="Helical" evidence="11">
    <location>
        <begin position="114"/>
        <end position="136"/>
    </location>
</feature>
<keyword evidence="6 13" id="KW-0560">Oxidoreductase</keyword>
<evidence type="ECO:0000256" key="8">
    <source>
        <dbReference type="ARBA" id="ARBA00037910"/>
    </source>
</evidence>
<dbReference type="STRING" id="1088818.A0A2I0BAX7"/>
<dbReference type="GO" id="GO:0016020">
    <property type="term" value="C:membrane"/>
    <property type="evidence" value="ECO:0007669"/>
    <property type="project" value="UniProtKB-SubCell"/>
</dbReference>
<comment type="pathway">
    <text evidence="8 11">Plant hormone biosynthesis; brassinosteroid biosynthesis.</text>
</comment>
<feature type="transmembrane region" description="Helical" evidence="11">
    <location>
        <begin position="12"/>
        <end position="34"/>
    </location>
</feature>
<dbReference type="EC" id="1.3.1.22" evidence="11"/>
<keyword evidence="4 11" id="KW-0812">Transmembrane</keyword>
<evidence type="ECO:0000313" key="13">
    <source>
        <dbReference type="EMBL" id="PKA64947.1"/>
    </source>
</evidence>
<evidence type="ECO:0000256" key="6">
    <source>
        <dbReference type="ARBA" id="ARBA00023002"/>
    </source>
</evidence>